<gene>
    <name evidence="2" type="ORF">EJ08DRAFT_677638</name>
</gene>
<dbReference type="InterPro" id="IPR036938">
    <property type="entry name" value="PAP2/HPO_sf"/>
</dbReference>
<evidence type="ECO:0000313" key="3">
    <source>
        <dbReference type="Proteomes" id="UP000800235"/>
    </source>
</evidence>
<dbReference type="CDD" id="cd03398">
    <property type="entry name" value="PAP2_haloperoxidase"/>
    <property type="match status" value="1"/>
</dbReference>
<dbReference type="Proteomes" id="UP000800235">
    <property type="component" value="Unassembled WGS sequence"/>
</dbReference>
<accession>A0A9P4U068</accession>
<dbReference type="SUPFAM" id="SSF48317">
    <property type="entry name" value="Acid phosphatase/Vanadium-dependent haloperoxidase"/>
    <property type="match status" value="1"/>
</dbReference>
<sequence>MRLTLSVLALAVAAQAAYPGDIVQYWVDQSAILVNSTVIGGLQSPPSGWFEAIVQGAVYLAATKSHDKSLAFQQLAVSHAAHNTLQWTFHGTRLYATIDSKFAAIIPSIGINQTSADWREAARIGRESGRRVVTARADDGIHDYVPFPTLPRNPGVYQATPPGNVPIPDTPQAQYIRLFGGLGDVKRFRAPPPPSVTDPRYEAILNYTKAYGSRNSTVRSAYDTESAYFWRESSPIGWNRLANLVVGNKLSKDVLKSARFYAQLNYALANAAIASWDSKYFYNSWRPITAITRTDIWLPSGRNVSDPSWIPLLTPTPNHQDYLSTHATFGGAAGAVIRAYNGGDKVDVYLSSNVTTDNKGVITRRITNLTQAVKDNGDSRVFGGIHFPFASNVGSEIGEWVGRETLKVFDARWQEF</sequence>
<keyword evidence="3" id="KW-1185">Reference proteome</keyword>
<dbReference type="Gene3D" id="1.10.606.20">
    <property type="match status" value="1"/>
</dbReference>
<keyword evidence="1" id="KW-0732">Signal</keyword>
<dbReference type="PANTHER" id="PTHR34599:SF1">
    <property type="entry name" value="PHOSPHATIDIC ACID PHOSPHATASE TYPE 2_HALOPEROXIDASE DOMAIN-CONTAINING PROTEIN"/>
    <property type="match status" value="1"/>
</dbReference>
<proteinExistence type="predicted"/>
<feature type="chain" id="PRO_5040206657" evidence="1">
    <location>
        <begin position="20"/>
        <end position="416"/>
    </location>
</feature>
<organism evidence="2 3">
    <name type="scientific">Tothia fuscella</name>
    <dbReference type="NCBI Taxonomy" id="1048955"/>
    <lineage>
        <taxon>Eukaryota</taxon>
        <taxon>Fungi</taxon>
        <taxon>Dikarya</taxon>
        <taxon>Ascomycota</taxon>
        <taxon>Pezizomycotina</taxon>
        <taxon>Dothideomycetes</taxon>
        <taxon>Pleosporomycetidae</taxon>
        <taxon>Venturiales</taxon>
        <taxon>Cylindrosympodiaceae</taxon>
        <taxon>Tothia</taxon>
    </lineage>
</organism>
<dbReference type="AlphaFoldDB" id="A0A9P4U068"/>
<dbReference type="PANTHER" id="PTHR34599">
    <property type="entry name" value="PEROXIDASE-RELATED"/>
    <property type="match status" value="1"/>
</dbReference>
<feature type="signal peptide" evidence="1">
    <location>
        <begin position="1"/>
        <end position="19"/>
    </location>
</feature>
<dbReference type="EMBL" id="MU007026">
    <property type="protein sequence ID" value="KAF2432425.1"/>
    <property type="molecule type" value="Genomic_DNA"/>
</dbReference>
<protein>
    <submittedName>
        <fullName evidence="2">Acid phosphatase/Vanadium-dependent haloperoxidase</fullName>
    </submittedName>
</protein>
<dbReference type="OrthoDB" id="9997027at2759"/>
<evidence type="ECO:0000313" key="2">
    <source>
        <dbReference type="EMBL" id="KAF2432425.1"/>
    </source>
</evidence>
<name>A0A9P4U068_9PEZI</name>
<comment type="caution">
    <text evidence="2">The sequence shown here is derived from an EMBL/GenBank/DDBJ whole genome shotgun (WGS) entry which is preliminary data.</text>
</comment>
<evidence type="ECO:0000256" key="1">
    <source>
        <dbReference type="SAM" id="SignalP"/>
    </source>
</evidence>
<dbReference type="InterPro" id="IPR052559">
    <property type="entry name" value="V-haloperoxidase"/>
</dbReference>
<reference evidence="2" key="1">
    <citation type="journal article" date="2020" name="Stud. Mycol.">
        <title>101 Dothideomycetes genomes: a test case for predicting lifestyles and emergence of pathogens.</title>
        <authorList>
            <person name="Haridas S."/>
            <person name="Albert R."/>
            <person name="Binder M."/>
            <person name="Bloem J."/>
            <person name="Labutti K."/>
            <person name="Salamov A."/>
            <person name="Andreopoulos B."/>
            <person name="Baker S."/>
            <person name="Barry K."/>
            <person name="Bills G."/>
            <person name="Bluhm B."/>
            <person name="Cannon C."/>
            <person name="Castanera R."/>
            <person name="Culley D."/>
            <person name="Daum C."/>
            <person name="Ezra D."/>
            <person name="Gonzalez J."/>
            <person name="Henrissat B."/>
            <person name="Kuo A."/>
            <person name="Liang C."/>
            <person name="Lipzen A."/>
            <person name="Lutzoni F."/>
            <person name="Magnuson J."/>
            <person name="Mondo S."/>
            <person name="Nolan M."/>
            <person name="Ohm R."/>
            <person name="Pangilinan J."/>
            <person name="Park H.-J."/>
            <person name="Ramirez L."/>
            <person name="Alfaro M."/>
            <person name="Sun H."/>
            <person name="Tritt A."/>
            <person name="Yoshinaga Y."/>
            <person name="Zwiers L.-H."/>
            <person name="Turgeon B."/>
            <person name="Goodwin S."/>
            <person name="Spatafora J."/>
            <person name="Crous P."/>
            <person name="Grigoriev I."/>
        </authorList>
    </citation>
    <scope>NUCLEOTIDE SEQUENCE</scope>
    <source>
        <strain evidence="2">CBS 130266</strain>
    </source>
</reference>